<organism evidence="1 2">
    <name type="scientific">Candidatus Uhrbacteria bacterium CG_4_10_14_0_8_um_filter_58_22</name>
    <dbReference type="NCBI Taxonomy" id="1975029"/>
    <lineage>
        <taxon>Bacteria</taxon>
        <taxon>Candidatus Uhriibacteriota</taxon>
    </lineage>
</organism>
<dbReference type="AlphaFoldDB" id="A0A2M7QB69"/>
<dbReference type="EMBL" id="PFLC01000002">
    <property type="protein sequence ID" value="PIY63402.1"/>
    <property type="molecule type" value="Genomic_DNA"/>
</dbReference>
<reference evidence="2" key="1">
    <citation type="submission" date="2017-09" db="EMBL/GenBank/DDBJ databases">
        <title>Depth-based differentiation of microbial function through sediment-hosted aquifers and enrichment of novel symbionts in the deep terrestrial subsurface.</title>
        <authorList>
            <person name="Probst A.J."/>
            <person name="Ladd B."/>
            <person name="Jarett J.K."/>
            <person name="Geller-Mcgrath D.E."/>
            <person name="Sieber C.M.K."/>
            <person name="Emerson J.B."/>
            <person name="Anantharaman K."/>
            <person name="Thomas B.C."/>
            <person name="Malmstrom R."/>
            <person name="Stieglmeier M."/>
            <person name="Klingl A."/>
            <person name="Woyke T."/>
            <person name="Ryan C.M."/>
            <person name="Banfield J.F."/>
        </authorList>
    </citation>
    <scope>NUCLEOTIDE SEQUENCE [LARGE SCALE GENOMIC DNA]</scope>
</reference>
<gene>
    <name evidence="1" type="ORF">COY93_00160</name>
</gene>
<proteinExistence type="predicted"/>
<evidence type="ECO:0000313" key="1">
    <source>
        <dbReference type="EMBL" id="PIY63402.1"/>
    </source>
</evidence>
<protein>
    <submittedName>
        <fullName evidence="1">Uncharacterized protein</fullName>
    </submittedName>
</protein>
<comment type="caution">
    <text evidence="1">The sequence shown here is derived from an EMBL/GenBank/DDBJ whole genome shotgun (WGS) entry which is preliminary data.</text>
</comment>
<sequence>MTDDWEEKMKFKELKVGMLVWWTAQRLFTEWSYPCQIVEIDPERGFRVLGFDDFSESGWLDGHDEGSASQMTPCSVREVIEYLEEERMTSLTKEVKELQQQLSLKEGILLKAAENLVILRALPADTRIL</sequence>
<name>A0A2M7QB69_9BACT</name>
<accession>A0A2M7QB69</accession>
<dbReference type="Proteomes" id="UP000230973">
    <property type="component" value="Unassembled WGS sequence"/>
</dbReference>
<evidence type="ECO:0000313" key="2">
    <source>
        <dbReference type="Proteomes" id="UP000230973"/>
    </source>
</evidence>